<reference evidence="1 2" key="1">
    <citation type="journal article" date="2022" name="New Phytol.">
        <title>Ecological generalism drives hyperdiversity of secondary metabolite gene clusters in xylarialean endophytes.</title>
        <authorList>
            <person name="Franco M.E.E."/>
            <person name="Wisecaver J.H."/>
            <person name="Arnold A.E."/>
            <person name="Ju Y.M."/>
            <person name="Slot J.C."/>
            <person name="Ahrendt S."/>
            <person name="Moore L.P."/>
            <person name="Eastman K.E."/>
            <person name="Scott K."/>
            <person name="Konkel Z."/>
            <person name="Mondo S.J."/>
            <person name="Kuo A."/>
            <person name="Hayes R.D."/>
            <person name="Haridas S."/>
            <person name="Andreopoulos B."/>
            <person name="Riley R."/>
            <person name="LaButti K."/>
            <person name="Pangilinan J."/>
            <person name="Lipzen A."/>
            <person name="Amirebrahimi M."/>
            <person name="Yan J."/>
            <person name="Adam C."/>
            <person name="Keymanesh K."/>
            <person name="Ng V."/>
            <person name="Louie K."/>
            <person name="Northen T."/>
            <person name="Drula E."/>
            <person name="Henrissat B."/>
            <person name="Hsieh H.M."/>
            <person name="Youens-Clark K."/>
            <person name="Lutzoni F."/>
            <person name="Miadlikowska J."/>
            <person name="Eastwood D.C."/>
            <person name="Hamelin R.C."/>
            <person name="Grigoriev I.V."/>
            <person name="U'Ren J.M."/>
        </authorList>
    </citation>
    <scope>NUCLEOTIDE SEQUENCE [LARGE SCALE GENOMIC DNA]</scope>
    <source>
        <strain evidence="1 2">ER1909</strain>
    </source>
</reference>
<dbReference type="EMBL" id="MU394292">
    <property type="protein sequence ID" value="KAI6090105.1"/>
    <property type="molecule type" value="Genomic_DNA"/>
</dbReference>
<evidence type="ECO:0000313" key="1">
    <source>
        <dbReference type="EMBL" id="KAI6090105.1"/>
    </source>
</evidence>
<organism evidence="1 2">
    <name type="scientific">Hypoxylon rubiginosum</name>
    <dbReference type="NCBI Taxonomy" id="110542"/>
    <lineage>
        <taxon>Eukaryota</taxon>
        <taxon>Fungi</taxon>
        <taxon>Dikarya</taxon>
        <taxon>Ascomycota</taxon>
        <taxon>Pezizomycotina</taxon>
        <taxon>Sordariomycetes</taxon>
        <taxon>Xylariomycetidae</taxon>
        <taxon>Xylariales</taxon>
        <taxon>Hypoxylaceae</taxon>
        <taxon>Hypoxylon</taxon>
    </lineage>
</organism>
<accession>A0ACC0DBJ6</accession>
<sequence>MTVILVTGGNRGIGNAIVQAVGTRVRDVTILVGCRSAERAEEPIRKLKELGVPAKLEPLEITITDDASIKAAVQIVEDRYGRLDVLVNNAGAVSFPKSDALTEIRENWAQGFDCLVTSQVLVTKAFLPLLRKAEWGRVIMISSARGSLSRNKSIEMPPTQHWMYNCSKAALNLVTIEFRNAEFKEVSNEMDRITFWAASPGHCKTAFNSFRGFKDPLEGAEVTARLLESRRFEIPSGTF</sequence>
<name>A0ACC0DBJ6_9PEZI</name>
<comment type="caution">
    <text evidence="1">The sequence shown here is derived from an EMBL/GenBank/DDBJ whole genome shotgun (WGS) entry which is preliminary data.</text>
</comment>
<proteinExistence type="predicted"/>
<dbReference type="Proteomes" id="UP001497680">
    <property type="component" value="Unassembled WGS sequence"/>
</dbReference>
<keyword evidence="2" id="KW-1185">Reference proteome</keyword>
<gene>
    <name evidence="1" type="ORF">F4821DRAFT_229625</name>
</gene>
<evidence type="ECO:0000313" key="2">
    <source>
        <dbReference type="Proteomes" id="UP001497680"/>
    </source>
</evidence>
<protein>
    <submittedName>
        <fullName evidence="1">Uncharacterized protein</fullName>
    </submittedName>
</protein>